<evidence type="ECO:0000256" key="1">
    <source>
        <dbReference type="ARBA" id="ARBA00001954"/>
    </source>
</evidence>
<dbReference type="GO" id="GO:0046872">
    <property type="term" value="F:metal ion binding"/>
    <property type="evidence" value="ECO:0007669"/>
    <property type="project" value="UniProtKB-KW"/>
</dbReference>
<reference evidence="7 8" key="1">
    <citation type="submission" date="2016-10" db="EMBL/GenBank/DDBJ databases">
        <authorList>
            <person name="de Groot N.N."/>
        </authorList>
    </citation>
    <scope>NUCLEOTIDE SEQUENCE [LARGE SCALE GENOMIC DNA]</scope>
    <source>
        <strain evidence="7 8">CGMCC 1.10228</strain>
    </source>
</reference>
<keyword evidence="2" id="KW-0479">Metal-binding</keyword>
<proteinExistence type="predicted"/>
<accession>A0A1G7WPP7</accession>
<dbReference type="Proteomes" id="UP000198854">
    <property type="component" value="Unassembled WGS sequence"/>
</dbReference>
<dbReference type="PANTHER" id="PTHR13096:SF8">
    <property type="entry name" value="RIBOSOMAL OXYGENASE 1"/>
    <property type="match status" value="1"/>
</dbReference>
<dbReference type="Gene3D" id="2.60.120.650">
    <property type="entry name" value="Cupin"/>
    <property type="match status" value="1"/>
</dbReference>
<dbReference type="InterPro" id="IPR046799">
    <property type="entry name" value="ROXA-like_wH"/>
</dbReference>
<dbReference type="Gene3D" id="3.40.366.30">
    <property type="entry name" value="50S ribosomal protein L16 arginine hydroxylase, Chain A, Domain 2"/>
    <property type="match status" value="1"/>
</dbReference>
<dbReference type="InterPro" id="IPR003347">
    <property type="entry name" value="JmjC_dom"/>
</dbReference>
<evidence type="ECO:0000313" key="8">
    <source>
        <dbReference type="Proteomes" id="UP000198854"/>
    </source>
</evidence>
<dbReference type="AlphaFoldDB" id="A0A1G7WPP7"/>
<keyword evidence="7" id="KW-0689">Ribosomal protein</keyword>
<evidence type="ECO:0000259" key="6">
    <source>
        <dbReference type="PROSITE" id="PS51184"/>
    </source>
</evidence>
<dbReference type="GO" id="GO:0016706">
    <property type="term" value="F:2-oxoglutarate-dependent dioxygenase activity"/>
    <property type="evidence" value="ECO:0007669"/>
    <property type="project" value="TreeGrafter"/>
</dbReference>
<dbReference type="SMART" id="SM00558">
    <property type="entry name" value="JmjC"/>
    <property type="match status" value="1"/>
</dbReference>
<evidence type="ECO:0000256" key="4">
    <source>
        <dbReference type="ARBA" id="ARBA00023002"/>
    </source>
</evidence>
<dbReference type="RefSeq" id="WP_093269022.1">
    <property type="nucleotide sequence ID" value="NZ_FNDD01000002.1"/>
</dbReference>
<keyword evidence="8" id="KW-1185">Reference proteome</keyword>
<dbReference type="Pfam" id="PF08007">
    <property type="entry name" value="JmjC_2"/>
    <property type="match status" value="1"/>
</dbReference>
<dbReference type="STRING" id="861298.SAMN04488136_10296"/>
<keyword evidence="7" id="KW-0687">Ribonucleoprotein</keyword>
<evidence type="ECO:0000256" key="5">
    <source>
        <dbReference type="ARBA" id="ARBA00023004"/>
    </source>
</evidence>
<organism evidence="7 8">
    <name type="scientific">Vibrio xiamenensis</name>
    <dbReference type="NCBI Taxonomy" id="861298"/>
    <lineage>
        <taxon>Bacteria</taxon>
        <taxon>Pseudomonadati</taxon>
        <taxon>Pseudomonadota</taxon>
        <taxon>Gammaproteobacteria</taxon>
        <taxon>Vibrionales</taxon>
        <taxon>Vibrionaceae</taxon>
        <taxon>Vibrio</taxon>
    </lineage>
</organism>
<keyword evidence="3" id="KW-0223">Dioxygenase</keyword>
<dbReference type="SUPFAM" id="SSF51197">
    <property type="entry name" value="Clavaminate synthase-like"/>
    <property type="match status" value="1"/>
</dbReference>
<keyword evidence="4" id="KW-0560">Oxidoreductase</keyword>
<feature type="domain" description="JmjC" evidence="6">
    <location>
        <begin position="93"/>
        <end position="222"/>
    </location>
</feature>
<dbReference type="OrthoDB" id="9764016at2"/>
<dbReference type="PANTHER" id="PTHR13096">
    <property type="entry name" value="MINA53 MYC INDUCED NUCLEAR ANTIGEN"/>
    <property type="match status" value="1"/>
</dbReference>
<sequence length="384" mass="43765">MYQLSFDMTTFMQQVWQKKPLVIKQGFINFEDPISADELAGLSLEQEIDSRFISNLDGQWKAIHGPLEESLFTELPETHWQLVIQAANHWHAGPSELMAPFKSLPQWLFDDVMVCYSAPGGGVGPHIDQYDVFIIQGQGKRRWRVGAKDHGQYQEVIQGGALRQIESFDAEIDEILEPGDILYIPPGFPHQGDTLEASLSYSIGYRSPKEQELLSNFADYVLAHDIGDEHLHKPEMLPQHNFAEIRHSDLASLNDMLRKALNDEHCVQEFIGAMLSQSRHQLNIIAPSQPLSEQDIQQFLFQGECLYKVPGLKSLYHQGAEHVAYINGERFEVEPESSALLTTLCNHEQISLNQLPKSPSGEQWQLITSLVNKGYWYFDVEEQY</sequence>
<dbReference type="InterPro" id="IPR039994">
    <property type="entry name" value="NO66-like"/>
</dbReference>
<gene>
    <name evidence="7" type="ORF">SAMN04488136_10296</name>
</gene>
<name>A0A1G7WPP7_9VIBR</name>
<evidence type="ECO:0000313" key="7">
    <source>
        <dbReference type="EMBL" id="SDG73955.1"/>
    </source>
</evidence>
<protein>
    <submittedName>
        <fullName evidence="7">50S ribosomal protein L16 3-hydroxylase</fullName>
    </submittedName>
</protein>
<comment type="cofactor">
    <cofactor evidence="1">
        <name>Fe(2+)</name>
        <dbReference type="ChEBI" id="CHEBI:29033"/>
    </cofactor>
</comment>
<keyword evidence="5" id="KW-0408">Iron</keyword>
<dbReference type="Pfam" id="PF20514">
    <property type="entry name" value="WHD_ROXA"/>
    <property type="match status" value="1"/>
</dbReference>
<evidence type="ECO:0000256" key="2">
    <source>
        <dbReference type="ARBA" id="ARBA00022723"/>
    </source>
</evidence>
<evidence type="ECO:0000256" key="3">
    <source>
        <dbReference type="ARBA" id="ARBA00022964"/>
    </source>
</evidence>
<dbReference type="EMBL" id="FNDD01000002">
    <property type="protein sequence ID" value="SDG73955.1"/>
    <property type="molecule type" value="Genomic_DNA"/>
</dbReference>
<dbReference type="GO" id="GO:0005840">
    <property type="term" value="C:ribosome"/>
    <property type="evidence" value="ECO:0007669"/>
    <property type="project" value="UniProtKB-KW"/>
</dbReference>
<dbReference type="PROSITE" id="PS51184">
    <property type="entry name" value="JMJC"/>
    <property type="match status" value="1"/>
</dbReference>